<evidence type="ECO:0000256" key="2">
    <source>
        <dbReference type="ARBA" id="ARBA00022692"/>
    </source>
</evidence>
<feature type="transmembrane region" description="Helical" evidence="8">
    <location>
        <begin position="197"/>
        <end position="222"/>
    </location>
</feature>
<dbReference type="CDD" id="cd00637">
    <property type="entry name" value="7tm_classA_rhodopsin-like"/>
    <property type="match status" value="1"/>
</dbReference>
<dbReference type="Proteomes" id="UP001163046">
    <property type="component" value="Unassembled WGS sequence"/>
</dbReference>
<dbReference type="SUPFAM" id="SSF81321">
    <property type="entry name" value="Family A G protein-coupled receptor-like"/>
    <property type="match status" value="1"/>
</dbReference>
<dbReference type="PRINTS" id="PR00237">
    <property type="entry name" value="GPCRRHODOPSN"/>
</dbReference>
<keyword evidence="5 8" id="KW-0472">Membrane</keyword>
<evidence type="ECO:0000256" key="5">
    <source>
        <dbReference type="ARBA" id="ARBA00023136"/>
    </source>
</evidence>
<name>A0A9W9YPQ1_9CNID</name>
<evidence type="ECO:0000259" key="9">
    <source>
        <dbReference type="PROSITE" id="PS50262"/>
    </source>
</evidence>
<gene>
    <name evidence="10" type="ORF">OS493_024343</name>
</gene>
<feature type="transmembrane region" description="Helical" evidence="8">
    <location>
        <begin position="71"/>
        <end position="93"/>
    </location>
</feature>
<dbReference type="OrthoDB" id="5950040at2759"/>
<evidence type="ECO:0000313" key="10">
    <source>
        <dbReference type="EMBL" id="KAJ7357537.1"/>
    </source>
</evidence>
<feature type="transmembrane region" description="Helical" evidence="8">
    <location>
        <begin position="41"/>
        <end position="59"/>
    </location>
</feature>
<dbReference type="EMBL" id="MU827320">
    <property type="protein sequence ID" value="KAJ7357537.1"/>
    <property type="molecule type" value="Genomic_DNA"/>
</dbReference>
<dbReference type="Pfam" id="PF00001">
    <property type="entry name" value="7tm_1"/>
    <property type="match status" value="1"/>
</dbReference>
<sequence>MSFNNTTVAQGANMTQMQPIPIFDIVMEPSWLVIVRLSVESLIALAGIIGNFVVCFAITKHRTLNTAPTNMYIRNVAVGDLATLLVAFPLGIIREHFTYWPLGEFACRYLFPLSDIFFGVSVWSITAIAVDRHRIFAADIPRLALRSMTTPRIACASIWLASFLAISLPLVLVYEYQEPPGEKPTCYPVWPNANLPLIYSIAMSLFTYVIPLSLILVTYCTIKRKLCKSESFHLEMAENSTSGSFRNSQMCLVKTRSKRFNKIMTPVVVVFAISILPLSIFRVVPLFYLNDPYS</sequence>
<organism evidence="10 11">
    <name type="scientific">Desmophyllum pertusum</name>
    <dbReference type="NCBI Taxonomy" id="174260"/>
    <lineage>
        <taxon>Eukaryota</taxon>
        <taxon>Metazoa</taxon>
        <taxon>Cnidaria</taxon>
        <taxon>Anthozoa</taxon>
        <taxon>Hexacorallia</taxon>
        <taxon>Scleractinia</taxon>
        <taxon>Caryophylliina</taxon>
        <taxon>Caryophylliidae</taxon>
        <taxon>Desmophyllum</taxon>
    </lineage>
</organism>
<evidence type="ECO:0000256" key="4">
    <source>
        <dbReference type="ARBA" id="ARBA00023040"/>
    </source>
</evidence>
<evidence type="ECO:0000256" key="8">
    <source>
        <dbReference type="SAM" id="Phobius"/>
    </source>
</evidence>
<dbReference type="PROSITE" id="PS50262">
    <property type="entry name" value="G_PROTEIN_RECEP_F1_2"/>
    <property type="match status" value="1"/>
</dbReference>
<evidence type="ECO:0000256" key="3">
    <source>
        <dbReference type="ARBA" id="ARBA00022989"/>
    </source>
</evidence>
<dbReference type="InterPro" id="IPR017452">
    <property type="entry name" value="GPCR_Rhodpsn_7TM"/>
</dbReference>
<feature type="transmembrane region" description="Helical" evidence="8">
    <location>
        <begin position="109"/>
        <end position="130"/>
    </location>
</feature>
<evidence type="ECO:0000313" key="11">
    <source>
        <dbReference type="Proteomes" id="UP001163046"/>
    </source>
</evidence>
<dbReference type="GO" id="GO:0005886">
    <property type="term" value="C:plasma membrane"/>
    <property type="evidence" value="ECO:0007669"/>
    <property type="project" value="TreeGrafter"/>
</dbReference>
<dbReference type="Gene3D" id="1.20.1070.10">
    <property type="entry name" value="Rhodopsin 7-helix transmembrane proteins"/>
    <property type="match status" value="1"/>
</dbReference>
<feature type="transmembrane region" description="Helical" evidence="8">
    <location>
        <begin position="263"/>
        <end position="288"/>
    </location>
</feature>
<dbReference type="InterPro" id="IPR000276">
    <property type="entry name" value="GPCR_Rhodpsn"/>
</dbReference>
<feature type="domain" description="G-protein coupled receptors family 1 profile" evidence="9">
    <location>
        <begin position="50"/>
        <end position="294"/>
    </location>
</feature>
<comment type="subcellular location">
    <subcellularLocation>
        <location evidence="1">Membrane</location>
        <topology evidence="1">Multi-pass membrane protein</topology>
    </subcellularLocation>
</comment>
<evidence type="ECO:0000256" key="1">
    <source>
        <dbReference type="ARBA" id="ARBA00004141"/>
    </source>
</evidence>
<dbReference type="GO" id="GO:0004930">
    <property type="term" value="F:G protein-coupled receptor activity"/>
    <property type="evidence" value="ECO:0007669"/>
    <property type="project" value="UniProtKB-KW"/>
</dbReference>
<evidence type="ECO:0000256" key="6">
    <source>
        <dbReference type="ARBA" id="ARBA00023170"/>
    </source>
</evidence>
<dbReference type="AlphaFoldDB" id="A0A9W9YPQ1"/>
<proteinExistence type="predicted"/>
<feature type="transmembrane region" description="Helical" evidence="8">
    <location>
        <begin position="151"/>
        <end position="174"/>
    </location>
</feature>
<dbReference type="PANTHER" id="PTHR45695">
    <property type="entry name" value="LEUCOKININ RECEPTOR-RELATED"/>
    <property type="match status" value="1"/>
</dbReference>
<reference evidence="10" key="1">
    <citation type="submission" date="2023-01" db="EMBL/GenBank/DDBJ databases">
        <title>Genome assembly of the deep-sea coral Lophelia pertusa.</title>
        <authorList>
            <person name="Herrera S."/>
            <person name="Cordes E."/>
        </authorList>
    </citation>
    <scope>NUCLEOTIDE SEQUENCE</scope>
    <source>
        <strain evidence="10">USNM1676648</strain>
        <tissue evidence="10">Polyp</tissue>
    </source>
</reference>
<accession>A0A9W9YPQ1</accession>
<dbReference type="PANTHER" id="PTHR45695:SF9">
    <property type="entry name" value="LEUCOKININ RECEPTOR"/>
    <property type="match status" value="1"/>
</dbReference>
<protein>
    <recommendedName>
        <fullName evidence="9">G-protein coupled receptors family 1 profile domain-containing protein</fullName>
    </recommendedName>
</protein>
<keyword evidence="2 8" id="KW-0812">Transmembrane</keyword>
<keyword evidence="4" id="KW-0297">G-protein coupled receptor</keyword>
<keyword evidence="7" id="KW-0807">Transducer</keyword>
<comment type="caution">
    <text evidence="10">The sequence shown here is derived from an EMBL/GenBank/DDBJ whole genome shotgun (WGS) entry which is preliminary data.</text>
</comment>
<keyword evidence="11" id="KW-1185">Reference proteome</keyword>
<keyword evidence="6" id="KW-0675">Receptor</keyword>
<evidence type="ECO:0000256" key="7">
    <source>
        <dbReference type="ARBA" id="ARBA00023224"/>
    </source>
</evidence>
<keyword evidence="3 8" id="KW-1133">Transmembrane helix</keyword>